<sequence length="145" mass="16136">MPVAGVGSRHGASREGIRSVTKVDFKKKLDRYRSAPGEFRVLEVPATRYLMIDGEGDPKKAPPARLDEDRLETLTEGLCVHTLHVGAFDDEGPLLARMHDEFVPGAGLRMTGRHHEIYLSDPRRTAPERLRTLLRQPVRAASDTA</sequence>
<dbReference type="InterPro" id="IPR011256">
    <property type="entry name" value="Reg_factor_effector_dom_sf"/>
</dbReference>
<dbReference type="Proteomes" id="UP000664385">
    <property type="component" value="Unassembled WGS sequence"/>
</dbReference>
<accession>A0A939DXL7</accession>
<dbReference type="Gene3D" id="3.20.80.10">
    <property type="entry name" value="Regulatory factor, effector binding domain"/>
    <property type="match status" value="2"/>
</dbReference>
<dbReference type="SUPFAM" id="SSF55136">
    <property type="entry name" value="Probable bacterial effector-binding domain"/>
    <property type="match status" value="1"/>
</dbReference>
<dbReference type="EMBL" id="JAEMWU010000003">
    <property type="protein sequence ID" value="MBN8206909.1"/>
    <property type="molecule type" value="Genomic_DNA"/>
</dbReference>
<name>A0A939DXL7_9MICO</name>
<dbReference type="Pfam" id="PF06445">
    <property type="entry name" value="GyrI-like"/>
    <property type="match status" value="1"/>
</dbReference>
<dbReference type="InterPro" id="IPR029442">
    <property type="entry name" value="GyrI-like"/>
</dbReference>
<organism evidence="2 3">
    <name type="scientific">Microbacterium esteraromaticum</name>
    <dbReference type="NCBI Taxonomy" id="57043"/>
    <lineage>
        <taxon>Bacteria</taxon>
        <taxon>Bacillati</taxon>
        <taxon>Actinomycetota</taxon>
        <taxon>Actinomycetes</taxon>
        <taxon>Micrococcales</taxon>
        <taxon>Microbacteriaceae</taxon>
        <taxon>Microbacterium</taxon>
    </lineage>
</organism>
<reference evidence="2" key="1">
    <citation type="submission" date="2020-12" db="EMBL/GenBank/DDBJ databases">
        <title>PHA producing bacteria isolated from mangrove.</title>
        <authorList>
            <person name="Zheng W."/>
            <person name="Yu S."/>
            <person name="Huang Y."/>
        </authorList>
    </citation>
    <scope>NUCLEOTIDE SEQUENCE</scope>
    <source>
        <strain evidence="2">GN8-5</strain>
    </source>
</reference>
<evidence type="ECO:0000313" key="2">
    <source>
        <dbReference type="EMBL" id="MBN8206909.1"/>
    </source>
</evidence>
<evidence type="ECO:0000259" key="1">
    <source>
        <dbReference type="Pfam" id="PF06445"/>
    </source>
</evidence>
<proteinExistence type="predicted"/>
<evidence type="ECO:0000313" key="3">
    <source>
        <dbReference type="Proteomes" id="UP000664385"/>
    </source>
</evidence>
<comment type="caution">
    <text evidence="2">The sequence shown here is derived from an EMBL/GenBank/DDBJ whole genome shotgun (WGS) entry which is preliminary data.</text>
</comment>
<protein>
    <submittedName>
        <fullName evidence="2">GyrI-like domain-containing protein</fullName>
    </submittedName>
</protein>
<dbReference type="AlphaFoldDB" id="A0A939DXL7"/>
<gene>
    <name evidence="2" type="ORF">JF543_13200</name>
</gene>
<feature type="domain" description="GyrI-like small molecule binding" evidence="1">
    <location>
        <begin position="72"/>
        <end position="138"/>
    </location>
</feature>